<keyword evidence="8 11" id="KW-1133">Transmembrane helix</keyword>
<evidence type="ECO:0000313" key="17">
    <source>
        <dbReference type="Proteomes" id="UP000548326"/>
    </source>
</evidence>
<evidence type="ECO:0000259" key="12">
    <source>
        <dbReference type="Pfam" id="PF02705"/>
    </source>
</evidence>
<dbReference type="Pfam" id="PF02705">
    <property type="entry name" value="K_trans"/>
    <property type="match status" value="1"/>
</dbReference>
<evidence type="ECO:0000259" key="13">
    <source>
        <dbReference type="Pfam" id="PF22776"/>
    </source>
</evidence>
<dbReference type="GO" id="GO:0015293">
    <property type="term" value="F:symporter activity"/>
    <property type="evidence" value="ECO:0007669"/>
    <property type="project" value="UniProtKB-UniRule"/>
</dbReference>
<name>A0A1N6V499_9SPHI</name>
<comment type="subcellular location">
    <subcellularLocation>
        <location evidence="11">Cell membrane</location>
        <topology evidence="11">Multi-pass membrane protein</topology>
    </subcellularLocation>
    <subcellularLocation>
        <location evidence="1">Membrane</location>
        <topology evidence="1">Multi-pass membrane protein</topology>
    </subcellularLocation>
</comment>
<dbReference type="OrthoDB" id="9805577at2"/>
<comment type="catalytic activity">
    <reaction evidence="11">
        <text>K(+)(in) + H(+)(in) = K(+)(out) + H(+)(out)</text>
        <dbReference type="Rhea" id="RHEA:28490"/>
        <dbReference type="ChEBI" id="CHEBI:15378"/>
        <dbReference type="ChEBI" id="CHEBI:29103"/>
    </reaction>
</comment>
<evidence type="ECO:0000313" key="14">
    <source>
        <dbReference type="EMBL" id="MBB6109030.1"/>
    </source>
</evidence>
<feature type="transmembrane region" description="Helical" evidence="11">
    <location>
        <begin position="12"/>
        <end position="32"/>
    </location>
</feature>
<dbReference type="GO" id="GO:0005886">
    <property type="term" value="C:plasma membrane"/>
    <property type="evidence" value="ECO:0007669"/>
    <property type="project" value="UniProtKB-SubCell"/>
</dbReference>
<evidence type="ECO:0000256" key="10">
    <source>
        <dbReference type="ARBA" id="ARBA00023136"/>
    </source>
</evidence>
<feature type="transmembrane region" description="Helical" evidence="11">
    <location>
        <begin position="44"/>
        <end position="68"/>
    </location>
</feature>
<keyword evidence="2 11" id="KW-0813">Transport</keyword>
<feature type="transmembrane region" description="Helical" evidence="11">
    <location>
        <begin position="363"/>
        <end position="385"/>
    </location>
</feature>
<evidence type="ECO:0000256" key="5">
    <source>
        <dbReference type="ARBA" id="ARBA00022692"/>
    </source>
</evidence>
<evidence type="ECO:0000256" key="11">
    <source>
        <dbReference type="HAMAP-Rule" id="MF_01522"/>
    </source>
</evidence>
<feature type="transmembrane region" description="Helical" evidence="11">
    <location>
        <begin position="213"/>
        <end position="231"/>
    </location>
</feature>
<keyword evidence="10 11" id="KW-0472">Membrane</keyword>
<sequence>MNSHVKQLSFAGLIVTLGIIFGDIGTSPLYVFQTLLVEGGKVDMALVLGSISCIFWTLTLQTTFKYIVITLQADNKGEGGIFSLYALVRRYGKWLAIPAIVGAGTLLADGIITPPISVTSAIEGLNLVPAFASVIVPGNNLILIIVISIIILLFFFQQFGTKVVGSAFGPIMLLWFVMLGILGTMQVMHHPTIFKALNPYYGARLLMDHPKGFWLLGAVFLCTTGAEALYSDLGHCGRKNIQVSWIFVKTTLVLNYLGQGAWVLAQAPGKDFTGVNPFFEIVPHQFLIPGVALATMATIIASQALISGSFTLISEAVSMNFWPRITIKYPSNIRGQIYIPSINWILCGGCILVSLYFKTSAAMTAAYGFSITIAMLSTTILMYYFMRYVKHWPVWMVTMILCVFLTVEFSFFVANAVKIIHRLFFVGFEIGLIFTMYVWFKARKINNRFLHFIDIKEQLPLLKALSADTTVNKYATHLIYLTKANNGKQIEEKIIYSIMSRRPKRADTYWFVHIERTDEPYTMEYSVDQIEPGKVIRIEFRLGFRIQPRVNVLFRNVVEDMVQRKEIDITSQYESLNKYKIAADFRFVIMEKFLSYNNLFSTSEAFILNSYFAIKKLAQSEAKAFGLDTSETRIEKIPLVVKPVSNVHLKRIDPVTYSNGVLEVD</sequence>
<comment type="similarity">
    <text evidence="11">Belongs to the HAK/KUP transporter (TC 2.A.72) family.</text>
</comment>
<keyword evidence="6 11" id="KW-0769">Symport</keyword>
<evidence type="ECO:0000256" key="3">
    <source>
        <dbReference type="ARBA" id="ARBA00022475"/>
    </source>
</evidence>
<dbReference type="EMBL" id="JACHCB010000003">
    <property type="protein sequence ID" value="MBB6109030.1"/>
    <property type="molecule type" value="Genomic_DNA"/>
</dbReference>
<dbReference type="Pfam" id="PF22776">
    <property type="entry name" value="K_trans_C"/>
    <property type="match status" value="1"/>
</dbReference>
<dbReference type="EMBL" id="JACHCA010000003">
    <property type="protein sequence ID" value="MBB6127374.1"/>
    <property type="molecule type" value="Genomic_DNA"/>
</dbReference>
<dbReference type="InterPro" id="IPR003855">
    <property type="entry name" value="K+_transporter"/>
</dbReference>
<feature type="transmembrane region" description="Helical" evidence="11">
    <location>
        <begin position="285"/>
        <end position="317"/>
    </location>
</feature>
<dbReference type="InterPro" id="IPR053951">
    <property type="entry name" value="K_trans_N"/>
</dbReference>
<feature type="transmembrane region" description="Helical" evidence="11">
    <location>
        <begin position="130"/>
        <end position="156"/>
    </location>
</feature>
<feature type="transmembrane region" description="Helical" evidence="11">
    <location>
        <begin position="94"/>
        <end position="118"/>
    </location>
</feature>
<keyword evidence="5 11" id="KW-0812">Transmembrane</keyword>
<feature type="domain" description="K+ potassium transporter integral membrane" evidence="12">
    <location>
        <begin position="14"/>
        <end position="450"/>
    </location>
</feature>
<organism evidence="15 17">
    <name type="scientific">Mucilaginibacter lappiensis</name>
    <dbReference type="NCBI Taxonomy" id="354630"/>
    <lineage>
        <taxon>Bacteria</taxon>
        <taxon>Pseudomonadati</taxon>
        <taxon>Bacteroidota</taxon>
        <taxon>Sphingobacteriia</taxon>
        <taxon>Sphingobacteriales</taxon>
        <taxon>Sphingobacteriaceae</taxon>
        <taxon>Mucilaginibacter</taxon>
    </lineage>
</organism>
<evidence type="ECO:0000256" key="8">
    <source>
        <dbReference type="ARBA" id="ARBA00022989"/>
    </source>
</evidence>
<feature type="domain" description="K+ potassium transporter C-terminal" evidence="13">
    <location>
        <begin position="476"/>
        <end position="631"/>
    </location>
</feature>
<keyword evidence="9 11" id="KW-0406">Ion transport</keyword>
<feature type="transmembrane region" description="Helical" evidence="11">
    <location>
        <begin position="243"/>
        <end position="265"/>
    </location>
</feature>
<dbReference type="GO" id="GO:0015079">
    <property type="term" value="F:potassium ion transmembrane transporter activity"/>
    <property type="evidence" value="ECO:0007669"/>
    <property type="project" value="UniProtKB-UniRule"/>
</dbReference>
<dbReference type="RefSeq" id="WP_076372378.1">
    <property type="nucleotide sequence ID" value="NZ_FTMG01000003.1"/>
</dbReference>
<accession>A0A1N6V499</accession>
<evidence type="ECO:0000256" key="9">
    <source>
        <dbReference type="ARBA" id="ARBA00023065"/>
    </source>
</evidence>
<dbReference type="InterPro" id="IPR053952">
    <property type="entry name" value="K_trans_C"/>
</dbReference>
<feature type="transmembrane region" description="Helical" evidence="11">
    <location>
        <begin position="419"/>
        <end position="440"/>
    </location>
</feature>
<keyword evidence="3 11" id="KW-1003">Cell membrane</keyword>
<keyword evidence="7 11" id="KW-0630">Potassium</keyword>
<evidence type="ECO:0000313" key="16">
    <source>
        <dbReference type="Proteomes" id="UP000541583"/>
    </source>
</evidence>
<comment type="caution">
    <text evidence="15">The sequence shown here is derived from an EMBL/GenBank/DDBJ whole genome shotgun (WGS) entry which is preliminary data.</text>
</comment>
<evidence type="ECO:0000256" key="2">
    <source>
        <dbReference type="ARBA" id="ARBA00022448"/>
    </source>
</evidence>
<dbReference type="InterPro" id="IPR023051">
    <property type="entry name" value="Kup"/>
</dbReference>
<dbReference type="Proteomes" id="UP000541583">
    <property type="component" value="Unassembled WGS sequence"/>
</dbReference>
<dbReference type="AlphaFoldDB" id="A0A1N6V499"/>
<comment type="function">
    <text evidence="11">Transport of potassium into the cell. Likely operates as a K(+):H(+) symporter.</text>
</comment>
<dbReference type="Proteomes" id="UP000548326">
    <property type="component" value="Unassembled WGS sequence"/>
</dbReference>
<dbReference type="PANTHER" id="PTHR30540">
    <property type="entry name" value="OSMOTIC STRESS POTASSIUM TRANSPORTER"/>
    <property type="match status" value="1"/>
</dbReference>
<feature type="transmembrane region" description="Helical" evidence="11">
    <location>
        <begin position="392"/>
        <end position="413"/>
    </location>
</feature>
<reference evidence="16 17" key="1">
    <citation type="submission" date="2020-08" db="EMBL/GenBank/DDBJ databases">
        <title>Genomic Encyclopedia of Type Strains, Phase IV (KMG-V): Genome sequencing to study the core and pangenomes of soil and plant-associated prokaryotes.</title>
        <authorList>
            <person name="Whitman W."/>
        </authorList>
    </citation>
    <scope>NUCLEOTIDE SEQUENCE [LARGE SCALE GENOMIC DNA]</scope>
    <source>
        <strain evidence="14 16">ANJLi2</strain>
        <strain evidence="15 17">MP601</strain>
    </source>
</reference>
<evidence type="ECO:0000256" key="1">
    <source>
        <dbReference type="ARBA" id="ARBA00004141"/>
    </source>
</evidence>
<keyword evidence="16" id="KW-1185">Reference proteome</keyword>
<evidence type="ECO:0000256" key="4">
    <source>
        <dbReference type="ARBA" id="ARBA00022538"/>
    </source>
</evidence>
<dbReference type="HAMAP" id="MF_01522">
    <property type="entry name" value="Kup"/>
    <property type="match status" value="1"/>
</dbReference>
<proteinExistence type="inferred from homology"/>
<evidence type="ECO:0000256" key="7">
    <source>
        <dbReference type="ARBA" id="ARBA00022958"/>
    </source>
</evidence>
<protein>
    <recommendedName>
        <fullName evidence="11">Probable potassium transport system protein Kup</fullName>
    </recommendedName>
</protein>
<feature type="transmembrane region" description="Helical" evidence="11">
    <location>
        <begin position="163"/>
        <end position="182"/>
    </location>
</feature>
<evidence type="ECO:0000313" key="15">
    <source>
        <dbReference type="EMBL" id="MBB6127374.1"/>
    </source>
</evidence>
<feature type="transmembrane region" description="Helical" evidence="11">
    <location>
        <begin position="337"/>
        <end position="357"/>
    </location>
</feature>
<keyword evidence="4 11" id="KW-0633">Potassium transport</keyword>
<evidence type="ECO:0000256" key="6">
    <source>
        <dbReference type="ARBA" id="ARBA00022847"/>
    </source>
</evidence>
<gene>
    <name evidence="11" type="primary">kup</name>
    <name evidence="15" type="ORF">HDF22_001480</name>
    <name evidence="14" type="ORF">HDF23_001773</name>
</gene>
<dbReference type="PANTHER" id="PTHR30540:SF83">
    <property type="entry name" value="K+ POTASSIUM TRANSPORTER"/>
    <property type="match status" value="1"/>
</dbReference>